<dbReference type="EMBL" id="LC177548">
    <property type="protein sequence ID" value="BAV90440.1"/>
    <property type="molecule type" value="Genomic_DNA"/>
</dbReference>
<dbReference type="SUPFAM" id="SSF53756">
    <property type="entry name" value="UDP-Glycosyltransferase/glycogen phosphorylase"/>
    <property type="match status" value="1"/>
</dbReference>
<evidence type="ECO:0000313" key="1">
    <source>
        <dbReference type="EMBL" id="BAV90440.1"/>
    </source>
</evidence>
<protein>
    <submittedName>
        <fullName evidence="1">Putative glycosyltranslocase</fullName>
    </submittedName>
</protein>
<name>A0A1J1DYV7_ECOLX</name>
<sequence>MPAYRERDIKSIKEEMMRKFYVFESICSEVFHSQFNSAYLSALEGDIVFSSTERHWFYIKKKLKKNIQWKRESQRKKTILSNVLWALKNSKFMAKKAELIFLSSDIFIFYRCIILKLLGFENIKYVTHADLENIKNPRKIKDYVLFFRRHYFLMRLLDAMDIKIVLLSRVIYNNLCEYIKIKNYEIIEHPYLYDEVFTKKKYERENIKIAFLGLPTKEKGFFWLYNELKKNNKIKNCQFYLLGKCENVNYARDRFVFSFEYLDEITDDDIKKELSRMDYVIFPFAEEQYKLRASGTVFDALNARKPILVTNNLFIRDVMGGEEPLGLIFDDNFGIEQLINKLGAIDEKKYEELVSNVDDFVKKRIINAR</sequence>
<accession>A0A1J1DYV7</accession>
<dbReference type="AlphaFoldDB" id="A0A1J1DYV7"/>
<organism evidence="1">
    <name type="scientific">Escherichia coli</name>
    <dbReference type="NCBI Taxonomy" id="562"/>
    <lineage>
        <taxon>Bacteria</taxon>
        <taxon>Pseudomonadati</taxon>
        <taxon>Pseudomonadota</taxon>
        <taxon>Gammaproteobacteria</taxon>
        <taxon>Enterobacterales</taxon>
        <taxon>Enterobacteriaceae</taxon>
        <taxon>Escherichia</taxon>
    </lineage>
</organism>
<proteinExistence type="predicted"/>
<dbReference type="Gene3D" id="3.40.50.2000">
    <property type="entry name" value="Glycogen Phosphorylase B"/>
    <property type="match status" value="1"/>
</dbReference>
<reference evidence="1" key="1">
    <citation type="journal article" date="2017" name="Microb. Genom.">
        <title>An untypeable enterotoxigenic Escherichia coli represents one of the dominant types causing human disease.</title>
        <authorList>
            <person name="Iguchi A."/>
            <person name="von Mentzer A."/>
            <person name="Kikuchi T."/>
            <person name="Thomson N.R."/>
        </authorList>
    </citation>
    <scope>NUCLEOTIDE SEQUENCE</scope>
    <source>
        <strain evidence="1">E2348</strain>
    </source>
</reference>